<dbReference type="GO" id="GO:0030170">
    <property type="term" value="F:pyridoxal phosphate binding"/>
    <property type="evidence" value="ECO:0007669"/>
    <property type="project" value="InterPro"/>
</dbReference>
<dbReference type="InterPro" id="IPR015424">
    <property type="entry name" value="PyrdxlP-dep_Trfase"/>
</dbReference>
<name>A0AAW9SFA4_9BACT</name>
<comment type="similarity">
    <text evidence="2 7">Belongs to the group II decarboxylase family.</text>
</comment>
<dbReference type="GO" id="GO:0019752">
    <property type="term" value="P:carboxylic acid metabolic process"/>
    <property type="evidence" value="ECO:0007669"/>
    <property type="project" value="InterPro"/>
</dbReference>
<evidence type="ECO:0000256" key="2">
    <source>
        <dbReference type="ARBA" id="ARBA00009533"/>
    </source>
</evidence>
<sequence>MNTIDTHKALDCLSDSLKSNAQKSLGYPVAKDFDYSFLYPFLQLPLNNIGDPFTPSTYKVDTREVEREVLNFMAQLFRAPKDHWWGYVTNGGSEGNLYGLYLAREYFPKGMVYYSQATHYSVTKNLHLLDMPRVVIKAQENGEIDYEDLRQTLQINRHITPIIFINIGTTMKEAKDDLKKIRQMLDELAIEDYHIHADGALSGMIAPFLTPRPAFDFADGVDSIAVSGHKFIGSPIPCGFVLVKKHLRDKIARSISYIGSEDTTISGSRNGFTPLVLWYAIKQLGKEGLAQRAQQSLQLAEYTENRLKEMGIPAWRNPNAITVVFPDPGPEITHKWQLAVEKGITHVILMPGTDTHQINAFLEDMATTVIPKGEFAMID</sequence>
<evidence type="ECO:0000313" key="9">
    <source>
        <dbReference type="Proteomes" id="UP001403385"/>
    </source>
</evidence>
<evidence type="ECO:0000256" key="1">
    <source>
        <dbReference type="ARBA" id="ARBA00001933"/>
    </source>
</evidence>
<feature type="modified residue" description="N6-(pyridoxal phosphate)lysine" evidence="6">
    <location>
        <position position="230"/>
    </location>
</feature>
<evidence type="ECO:0000256" key="3">
    <source>
        <dbReference type="ARBA" id="ARBA00022793"/>
    </source>
</evidence>
<reference evidence="8 9" key="1">
    <citation type="submission" date="2024-04" db="EMBL/GenBank/DDBJ databases">
        <title>Novel genus in family Flammeovirgaceae.</title>
        <authorList>
            <person name="Nguyen T.H."/>
            <person name="Vuong T.Q."/>
            <person name="Le H."/>
            <person name="Kim S.-G."/>
        </authorList>
    </citation>
    <scope>NUCLEOTIDE SEQUENCE [LARGE SCALE GENOMIC DNA]</scope>
    <source>
        <strain evidence="8 9">JCM 23209</strain>
    </source>
</reference>
<dbReference type="Gene3D" id="3.40.640.10">
    <property type="entry name" value="Type I PLP-dependent aspartate aminotransferase-like (Major domain)"/>
    <property type="match status" value="1"/>
</dbReference>
<evidence type="ECO:0000256" key="6">
    <source>
        <dbReference type="PIRSR" id="PIRSR602129-50"/>
    </source>
</evidence>
<accession>A0AAW9SFA4</accession>
<evidence type="ECO:0000256" key="4">
    <source>
        <dbReference type="ARBA" id="ARBA00022898"/>
    </source>
</evidence>
<dbReference type="InterPro" id="IPR002129">
    <property type="entry name" value="PyrdxlP-dep_de-COase"/>
</dbReference>
<dbReference type="InterPro" id="IPR015421">
    <property type="entry name" value="PyrdxlP-dep_Trfase_major"/>
</dbReference>
<dbReference type="PROSITE" id="PS00392">
    <property type="entry name" value="DDC_GAD_HDC_YDC"/>
    <property type="match status" value="1"/>
</dbReference>
<evidence type="ECO:0000256" key="7">
    <source>
        <dbReference type="RuleBase" id="RU000382"/>
    </source>
</evidence>
<comment type="cofactor">
    <cofactor evidence="1 6 7">
        <name>pyridoxal 5'-phosphate</name>
        <dbReference type="ChEBI" id="CHEBI:597326"/>
    </cofactor>
</comment>
<evidence type="ECO:0000256" key="5">
    <source>
        <dbReference type="ARBA" id="ARBA00023239"/>
    </source>
</evidence>
<dbReference type="AlphaFoldDB" id="A0AAW9SFA4"/>
<keyword evidence="3" id="KW-0210">Decarboxylase</keyword>
<organism evidence="8 9">
    <name type="scientific">Rapidithrix thailandica</name>
    <dbReference type="NCBI Taxonomy" id="413964"/>
    <lineage>
        <taxon>Bacteria</taxon>
        <taxon>Pseudomonadati</taxon>
        <taxon>Bacteroidota</taxon>
        <taxon>Cytophagia</taxon>
        <taxon>Cytophagales</taxon>
        <taxon>Flammeovirgaceae</taxon>
        <taxon>Rapidithrix</taxon>
    </lineage>
</organism>
<protein>
    <submittedName>
        <fullName evidence="8">Histidine decarboxylase</fullName>
        <ecNumber evidence="8">4.1.1.22</ecNumber>
    </submittedName>
</protein>
<gene>
    <name evidence="8" type="ORF">AAG747_24940</name>
</gene>
<dbReference type="Proteomes" id="UP001403385">
    <property type="component" value="Unassembled WGS sequence"/>
</dbReference>
<dbReference type="EMBL" id="JBDKWZ010000020">
    <property type="protein sequence ID" value="MEN7551188.1"/>
    <property type="molecule type" value="Genomic_DNA"/>
</dbReference>
<proteinExistence type="inferred from homology"/>
<keyword evidence="9" id="KW-1185">Reference proteome</keyword>
<dbReference type="EC" id="4.1.1.22" evidence="8"/>
<dbReference type="InterPro" id="IPR021115">
    <property type="entry name" value="Pyridoxal-P_BS"/>
</dbReference>
<evidence type="ECO:0000313" key="8">
    <source>
        <dbReference type="EMBL" id="MEN7551188.1"/>
    </source>
</evidence>
<dbReference type="SUPFAM" id="SSF53383">
    <property type="entry name" value="PLP-dependent transferases"/>
    <property type="match status" value="1"/>
</dbReference>
<dbReference type="InterPro" id="IPR051151">
    <property type="entry name" value="Group_II_Decarboxylase"/>
</dbReference>
<dbReference type="Pfam" id="PF00282">
    <property type="entry name" value="Pyridoxal_deC"/>
    <property type="match status" value="1"/>
</dbReference>
<dbReference type="NCBIfam" id="NF002748">
    <property type="entry name" value="PRK02769.1"/>
    <property type="match status" value="1"/>
</dbReference>
<dbReference type="PANTHER" id="PTHR46101">
    <property type="match status" value="1"/>
</dbReference>
<dbReference type="RefSeq" id="WP_346823969.1">
    <property type="nucleotide sequence ID" value="NZ_JBDKWZ010000020.1"/>
</dbReference>
<keyword evidence="4 6" id="KW-0663">Pyridoxal phosphate</keyword>
<keyword evidence="5 7" id="KW-0456">Lyase</keyword>
<dbReference type="PANTHER" id="PTHR46101:SF2">
    <property type="entry name" value="SERINE DECARBOXYLASE"/>
    <property type="match status" value="1"/>
</dbReference>
<comment type="caution">
    <text evidence="8">The sequence shown here is derived from an EMBL/GenBank/DDBJ whole genome shotgun (WGS) entry which is preliminary data.</text>
</comment>
<dbReference type="GO" id="GO:0004398">
    <property type="term" value="F:histidine decarboxylase activity"/>
    <property type="evidence" value="ECO:0007669"/>
    <property type="project" value="UniProtKB-EC"/>
</dbReference>